<evidence type="ECO:0000313" key="2">
    <source>
        <dbReference type="Proteomes" id="UP001164250"/>
    </source>
</evidence>
<keyword evidence="2" id="KW-1185">Reference proteome</keyword>
<proteinExistence type="predicted"/>
<dbReference type="EMBL" id="CM047910">
    <property type="protein sequence ID" value="KAJ0075819.1"/>
    <property type="molecule type" value="Genomic_DNA"/>
</dbReference>
<organism evidence="1 2">
    <name type="scientific">Pistacia atlantica</name>
    <dbReference type="NCBI Taxonomy" id="434234"/>
    <lineage>
        <taxon>Eukaryota</taxon>
        <taxon>Viridiplantae</taxon>
        <taxon>Streptophyta</taxon>
        <taxon>Embryophyta</taxon>
        <taxon>Tracheophyta</taxon>
        <taxon>Spermatophyta</taxon>
        <taxon>Magnoliopsida</taxon>
        <taxon>eudicotyledons</taxon>
        <taxon>Gunneridae</taxon>
        <taxon>Pentapetalae</taxon>
        <taxon>rosids</taxon>
        <taxon>malvids</taxon>
        <taxon>Sapindales</taxon>
        <taxon>Anacardiaceae</taxon>
        <taxon>Pistacia</taxon>
    </lineage>
</organism>
<protein>
    <submittedName>
        <fullName evidence="1">Uncharacterized protein</fullName>
    </submittedName>
</protein>
<name>A0ACC0ZUR4_9ROSI</name>
<gene>
    <name evidence="1" type="ORF">Patl1_34221</name>
</gene>
<evidence type="ECO:0000313" key="1">
    <source>
        <dbReference type="EMBL" id="KAJ0075819.1"/>
    </source>
</evidence>
<accession>A0ACC0ZUR4</accession>
<dbReference type="Proteomes" id="UP001164250">
    <property type="component" value="Chromosome 15"/>
</dbReference>
<comment type="caution">
    <text evidence="1">The sequence shown here is derived from an EMBL/GenBank/DDBJ whole genome shotgun (WGS) entry which is preliminary data.</text>
</comment>
<sequence>MGVNHHRRFRKNFQAMSWKRMLEMSRKCMPHHRMLEMSRKRMLEFMSFVDTSLLQACLLSRVSPLYHHPFTASPDHQITVPISSTNAPCPWTVRFELNGELDTRCLINPKEFLGVPNQIERLPLLLMTNKCLWISLHRIMKLSSMAFSGVWICNPDTLPVLITDESNMNFCQWLYKELRNRYVDCCDSCRI</sequence>
<reference evidence="2" key="1">
    <citation type="journal article" date="2023" name="G3 (Bethesda)">
        <title>Genome assembly and association tests identify interacting loci associated with vigor, precocity, and sex in interspecific pistachio rootstocks.</title>
        <authorList>
            <person name="Palmer W."/>
            <person name="Jacygrad E."/>
            <person name="Sagayaradj S."/>
            <person name="Cavanaugh K."/>
            <person name="Han R."/>
            <person name="Bertier L."/>
            <person name="Beede B."/>
            <person name="Kafkas S."/>
            <person name="Golino D."/>
            <person name="Preece J."/>
            <person name="Michelmore R."/>
        </authorList>
    </citation>
    <scope>NUCLEOTIDE SEQUENCE [LARGE SCALE GENOMIC DNA]</scope>
</reference>